<dbReference type="PANTHER" id="PTHR31760">
    <property type="entry name" value="S-ADENOSYL-L-METHIONINE-DEPENDENT METHYLTRANSFERASES SUPERFAMILY PROTEIN"/>
    <property type="match status" value="1"/>
</dbReference>
<feature type="binding site" evidence="6">
    <location>
        <position position="99"/>
    </location>
    <ligand>
        <name>S-adenosyl-L-methionine</name>
        <dbReference type="ChEBI" id="CHEBI:59789"/>
    </ligand>
</feature>
<dbReference type="Pfam" id="PF02527">
    <property type="entry name" value="GidB"/>
    <property type="match status" value="1"/>
</dbReference>
<dbReference type="OrthoDB" id="9808773at2"/>
<keyword evidence="1 6" id="KW-0963">Cytoplasm</keyword>
<accession>A0A1H4K389</accession>
<dbReference type="GO" id="GO:0070043">
    <property type="term" value="F:rRNA (guanine-N7-)-methyltransferase activity"/>
    <property type="evidence" value="ECO:0007669"/>
    <property type="project" value="UniProtKB-UniRule"/>
</dbReference>
<dbReference type="AlphaFoldDB" id="A0A1H4K389"/>
<dbReference type="RefSeq" id="WP_082724113.1">
    <property type="nucleotide sequence ID" value="NZ_FNSN01000003.1"/>
</dbReference>
<dbReference type="STRING" id="156980.SAMN04489745_0489"/>
<keyword evidence="5 6" id="KW-0949">S-adenosyl-L-methionine</keyword>
<evidence type="ECO:0000256" key="3">
    <source>
        <dbReference type="ARBA" id="ARBA00022603"/>
    </source>
</evidence>
<dbReference type="Proteomes" id="UP000182652">
    <property type="component" value="Unassembled WGS sequence"/>
</dbReference>
<dbReference type="SUPFAM" id="SSF53335">
    <property type="entry name" value="S-adenosyl-L-methionine-dependent methyltransferases"/>
    <property type="match status" value="1"/>
</dbReference>
<name>A0A1H4K389_9MICC</name>
<dbReference type="NCBIfam" id="TIGR00138">
    <property type="entry name" value="rsmG_gidB"/>
    <property type="match status" value="1"/>
</dbReference>
<dbReference type="HAMAP" id="MF_00074">
    <property type="entry name" value="16SrRNA_methyltr_G"/>
    <property type="match status" value="1"/>
</dbReference>
<comment type="similarity">
    <text evidence="6">Belongs to the methyltransferase superfamily. RNA methyltransferase RsmG family.</text>
</comment>
<evidence type="ECO:0000256" key="4">
    <source>
        <dbReference type="ARBA" id="ARBA00022679"/>
    </source>
</evidence>
<sequence>MSPIQDESAQDLENALEVSAADATLTDGEREAAQRIFGDRLPLAERYVEHLATSGIERGLLGPREVPRLWSRHVLNCAVIESCIAEHAVVADVGSGAGLPGLCLAIARPDLKLTLIEPLERRCIWLQEVIDDLGLDNVVVWRGRAEAAVGLEDFTVVTARAVSALDKLARLTLPLLEGRGELVAIKGRSAQDEIDKAQKVLKKLGAVKTDIVVCGEDLLEESTTVVRVKVGKQN</sequence>
<dbReference type="EC" id="2.1.1.-" evidence="6"/>
<evidence type="ECO:0000256" key="2">
    <source>
        <dbReference type="ARBA" id="ARBA00022552"/>
    </source>
</evidence>
<evidence type="ECO:0000313" key="8">
    <source>
        <dbReference type="Proteomes" id="UP000182652"/>
    </source>
</evidence>
<dbReference type="Gene3D" id="3.40.50.150">
    <property type="entry name" value="Vaccinia Virus protein VP39"/>
    <property type="match status" value="1"/>
</dbReference>
<dbReference type="InterPro" id="IPR003682">
    <property type="entry name" value="rRNA_ssu_MeTfrase_G"/>
</dbReference>
<keyword evidence="4 6" id="KW-0808">Transferase</keyword>
<reference evidence="7 8" key="1">
    <citation type="submission" date="2016-10" db="EMBL/GenBank/DDBJ databases">
        <authorList>
            <person name="de Groot N.N."/>
        </authorList>
    </citation>
    <scope>NUCLEOTIDE SEQUENCE [LARGE SCALE GENOMIC DNA]</scope>
    <source>
        <strain evidence="7 8">DSM 10495</strain>
    </source>
</reference>
<gene>
    <name evidence="6" type="primary">rsmG</name>
    <name evidence="7" type="ORF">SAMN04489745_0489</name>
</gene>
<comment type="caution">
    <text evidence="6">Lacks conserved residue(s) required for the propagation of feature annotation.</text>
</comment>
<feature type="binding site" evidence="6">
    <location>
        <position position="160"/>
    </location>
    <ligand>
        <name>S-adenosyl-L-methionine</name>
        <dbReference type="ChEBI" id="CHEBI:59789"/>
    </ligand>
</feature>
<proteinExistence type="inferred from homology"/>
<evidence type="ECO:0000256" key="1">
    <source>
        <dbReference type="ARBA" id="ARBA00022490"/>
    </source>
</evidence>
<evidence type="ECO:0000313" key="7">
    <source>
        <dbReference type="EMBL" id="SEB52558.1"/>
    </source>
</evidence>
<feature type="binding site" evidence="6">
    <location>
        <begin position="145"/>
        <end position="146"/>
    </location>
    <ligand>
        <name>S-adenosyl-L-methionine</name>
        <dbReference type="ChEBI" id="CHEBI:59789"/>
    </ligand>
</feature>
<evidence type="ECO:0000256" key="5">
    <source>
        <dbReference type="ARBA" id="ARBA00022691"/>
    </source>
</evidence>
<feature type="binding site" evidence="6">
    <location>
        <position position="94"/>
    </location>
    <ligand>
        <name>S-adenosyl-L-methionine</name>
        <dbReference type="ChEBI" id="CHEBI:59789"/>
    </ligand>
</feature>
<keyword evidence="2 6" id="KW-0698">rRNA processing</keyword>
<dbReference type="EMBL" id="FNSN01000003">
    <property type="protein sequence ID" value="SEB52558.1"/>
    <property type="molecule type" value="Genomic_DNA"/>
</dbReference>
<comment type="function">
    <text evidence="6">Specifically methylates the N7 position of a guanine in 16S rRNA.</text>
</comment>
<protein>
    <recommendedName>
        <fullName evidence="6">Ribosomal RNA small subunit methyltransferase G</fullName>
        <ecNumber evidence="6">2.1.1.-</ecNumber>
    </recommendedName>
    <alternativeName>
        <fullName evidence="6">16S rRNA 7-methylguanosine methyltransferase</fullName>
        <shortName evidence="6">16S rRNA m7G methyltransferase</shortName>
    </alternativeName>
</protein>
<evidence type="ECO:0000256" key="6">
    <source>
        <dbReference type="HAMAP-Rule" id="MF_00074"/>
    </source>
</evidence>
<dbReference type="SMR" id="A0A1H4K389"/>
<comment type="subcellular location">
    <subcellularLocation>
        <location evidence="6">Cytoplasm</location>
    </subcellularLocation>
</comment>
<dbReference type="PANTHER" id="PTHR31760:SF0">
    <property type="entry name" value="S-ADENOSYL-L-METHIONINE-DEPENDENT METHYLTRANSFERASES SUPERFAMILY PROTEIN"/>
    <property type="match status" value="1"/>
</dbReference>
<dbReference type="InterPro" id="IPR029063">
    <property type="entry name" value="SAM-dependent_MTases_sf"/>
</dbReference>
<organism evidence="7 8">
    <name type="scientific">Arthrobacter woluwensis</name>
    <dbReference type="NCBI Taxonomy" id="156980"/>
    <lineage>
        <taxon>Bacteria</taxon>
        <taxon>Bacillati</taxon>
        <taxon>Actinomycetota</taxon>
        <taxon>Actinomycetes</taxon>
        <taxon>Micrococcales</taxon>
        <taxon>Micrococcaceae</taxon>
        <taxon>Arthrobacter</taxon>
    </lineage>
</organism>
<keyword evidence="8" id="KW-1185">Reference proteome</keyword>
<keyword evidence="3 6" id="KW-0489">Methyltransferase</keyword>
<dbReference type="GO" id="GO:0005829">
    <property type="term" value="C:cytosol"/>
    <property type="evidence" value="ECO:0007669"/>
    <property type="project" value="TreeGrafter"/>
</dbReference>